<dbReference type="EMBL" id="CP106877">
    <property type="protein sequence ID" value="WAA12058.1"/>
    <property type="molecule type" value="Genomic_DNA"/>
</dbReference>
<dbReference type="InterPro" id="IPR007630">
    <property type="entry name" value="RNA_pol_sigma70_r4"/>
</dbReference>
<keyword evidence="1" id="KW-0805">Transcription regulation</keyword>
<dbReference type="GO" id="GO:0003677">
    <property type="term" value="F:DNA binding"/>
    <property type="evidence" value="ECO:0007669"/>
    <property type="project" value="UniProtKB-KW"/>
</dbReference>
<dbReference type="PANTHER" id="PTHR30385:SF4">
    <property type="entry name" value="RNA POLYMERASE SIGMA-E FACTOR"/>
    <property type="match status" value="1"/>
</dbReference>
<keyword evidence="8" id="KW-1185">Reference proteome</keyword>
<dbReference type="Proteomes" id="UP001164726">
    <property type="component" value="Chromosome"/>
</dbReference>
<dbReference type="NCBIfam" id="TIGR02937">
    <property type="entry name" value="sigma70-ECF"/>
    <property type="match status" value="1"/>
</dbReference>
<dbReference type="InterPro" id="IPR014284">
    <property type="entry name" value="RNA_pol_sigma-70_dom"/>
</dbReference>
<dbReference type="InterPro" id="IPR013324">
    <property type="entry name" value="RNA_pol_sigma_r3/r4-like"/>
</dbReference>
<dbReference type="Gene3D" id="1.10.1740.10">
    <property type="match status" value="1"/>
</dbReference>
<dbReference type="Gene3D" id="1.10.10.10">
    <property type="entry name" value="Winged helix-like DNA-binding domain superfamily/Winged helix DNA-binding domain"/>
    <property type="match status" value="1"/>
</dbReference>
<dbReference type="InterPro" id="IPR036388">
    <property type="entry name" value="WH-like_DNA-bd_sf"/>
</dbReference>
<dbReference type="InterPro" id="IPR007627">
    <property type="entry name" value="RNA_pol_sigma70_r2"/>
</dbReference>
<feature type="domain" description="RNA polymerase sigma-70 region 4" evidence="6">
    <location>
        <begin position="108"/>
        <end position="157"/>
    </location>
</feature>
<sequence length="163" mass="19897">MKTFEEIEKEMRPMIFSIIRGLNIYKNYDEYVQIGLIGLWKAYITYDPKIGAFPTYAYHYIRGTILTELRKEKKKEERELQVKEEDWKIIGGSVHDELFIHQFIFEELLAKLPEKKQQLARLYFYEGIELKEIAKRFQIGYSTAKLWKREVIHYLRKEWENEY</sequence>
<evidence type="ECO:0000313" key="7">
    <source>
        <dbReference type="EMBL" id="WAA12058.1"/>
    </source>
</evidence>
<name>A0A9E8LYE8_9BACI</name>
<evidence type="ECO:0000313" key="8">
    <source>
        <dbReference type="Proteomes" id="UP001164726"/>
    </source>
</evidence>
<dbReference type="InterPro" id="IPR013325">
    <property type="entry name" value="RNA_pol_sigma_r2"/>
</dbReference>
<feature type="domain" description="RNA polymerase sigma-70 region 2" evidence="5">
    <location>
        <begin position="11"/>
        <end position="74"/>
    </location>
</feature>
<proteinExistence type="predicted"/>
<evidence type="ECO:0000256" key="1">
    <source>
        <dbReference type="ARBA" id="ARBA00023015"/>
    </source>
</evidence>
<dbReference type="PANTHER" id="PTHR30385">
    <property type="entry name" value="SIGMA FACTOR F FLAGELLAR"/>
    <property type="match status" value="1"/>
</dbReference>
<reference evidence="7" key="1">
    <citation type="submission" date="2022-09" db="EMBL/GenBank/DDBJ databases">
        <title>Complete Genomes of Fervidibacillus albus and Fervidibacillus halotolerans isolated from tidal flat sediments.</title>
        <authorList>
            <person name="Kwon K.K."/>
            <person name="Yang S.-H."/>
            <person name="Park M.J."/>
            <person name="Oh H.-M."/>
        </authorList>
    </citation>
    <scope>NUCLEOTIDE SEQUENCE</scope>
    <source>
        <strain evidence="7">MEBiC13594</strain>
    </source>
</reference>
<dbReference type="KEGG" id="fhl:OE105_10805"/>
<dbReference type="GO" id="GO:0016987">
    <property type="term" value="F:sigma factor activity"/>
    <property type="evidence" value="ECO:0007669"/>
    <property type="project" value="UniProtKB-KW"/>
</dbReference>
<evidence type="ECO:0000259" key="6">
    <source>
        <dbReference type="Pfam" id="PF04545"/>
    </source>
</evidence>
<protein>
    <submittedName>
        <fullName evidence="7">Sigma-70 family RNA polymerase sigma factor</fullName>
    </submittedName>
</protein>
<gene>
    <name evidence="7" type="ORF">OE105_10805</name>
</gene>
<keyword evidence="3" id="KW-0238">DNA-binding</keyword>
<keyword evidence="2" id="KW-0731">Sigma factor</keyword>
<keyword evidence="4" id="KW-0804">Transcription</keyword>
<accession>A0A9E8LYE8</accession>
<evidence type="ECO:0000256" key="2">
    <source>
        <dbReference type="ARBA" id="ARBA00023082"/>
    </source>
</evidence>
<evidence type="ECO:0000259" key="5">
    <source>
        <dbReference type="Pfam" id="PF04542"/>
    </source>
</evidence>
<dbReference type="AlphaFoldDB" id="A0A9E8LYE8"/>
<organism evidence="7 8">
    <name type="scientific">Fervidibacillus halotolerans</name>
    <dbReference type="NCBI Taxonomy" id="2980027"/>
    <lineage>
        <taxon>Bacteria</taxon>
        <taxon>Bacillati</taxon>
        <taxon>Bacillota</taxon>
        <taxon>Bacilli</taxon>
        <taxon>Bacillales</taxon>
        <taxon>Bacillaceae</taxon>
        <taxon>Fervidibacillus</taxon>
    </lineage>
</organism>
<dbReference type="Pfam" id="PF04542">
    <property type="entry name" value="Sigma70_r2"/>
    <property type="match status" value="1"/>
</dbReference>
<evidence type="ECO:0000256" key="3">
    <source>
        <dbReference type="ARBA" id="ARBA00023125"/>
    </source>
</evidence>
<dbReference type="Pfam" id="PF04545">
    <property type="entry name" value="Sigma70_r4"/>
    <property type="match status" value="1"/>
</dbReference>
<dbReference type="RefSeq" id="WP_275420188.1">
    <property type="nucleotide sequence ID" value="NZ_CP106877.1"/>
</dbReference>
<evidence type="ECO:0000256" key="4">
    <source>
        <dbReference type="ARBA" id="ARBA00023163"/>
    </source>
</evidence>
<dbReference type="SUPFAM" id="SSF88659">
    <property type="entry name" value="Sigma3 and sigma4 domains of RNA polymerase sigma factors"/>
    <property type="match status" value="1"/>
</dbReference>
<dbReference type="SUPFAM" id="SSF88946">
    <property type="entry name" value="Sigma2 domain of RNA polymerase sigma factors"/>
    <property type="match status" value="1"/>
</dbReference>
<dbReference type="GO" id="GO:0006352">
    <property type="term" value="P:DNA-templated transcription initiation"/>
    <property type="evidence" value="ECO:0007669"/>
    <property type="project" value="InterPro"/>
</dbReference>